<dbReference type="Proteomes" id="UP000044602">
    <property type="component" value="Unassembled WGS sequence"/>
</dbReference>
<evidence type="ECO:0000313" key="2">
    <source>
        <dbReference type="EMBL" id="CRK35710.1"/>
    </source>
</evidence>
<reference evidence="2 3" key="1">
    <citation type="submission" date="2015-05" db="EMBL/GenBank/DDBJ databases">
        <authorList>
            <person name="Wang D.B."/>
            <person name="Wang M."/>
        </authorList>
    </citation>
    <scope>NUCLEOTIDE SEQUENCE [LARGE SCALE GENOMIC DNA]</scope>
    <source>
        <strain evidence="2">VL1</strain>
    </source>
</reference>
<dbReference type="EMBL" id="CVQH01023638">
    <property type="protein sequence ID" value="CRK35710.1"/>
    <property type="molecule type" value="Genomic_DNA"/>
</dbReference>
<sequence length="66" mass="7364">MARHRIATLTPNIDAAESRPPLHNTGKELALYVSFADNEGFVKYESTDLAWRQDTEAEENSPLSTS</sequence>
<accession>A0A0G4MNP3</accession>
<protein>
    <submittedName>
        <fullName evidence="2">Uncharacterized protein</fullName>
    </submittedName>
</protein>
<evidence type="ECO:0000256" key="1">
    <source>
        <dbReference type="SAM" id="MobiDB-lite"/>
    </source>
</evidence>
<dbReference type="AlphaFoldDB" id="A0A0G4MNP3"/>
<name>A0A0G4MNP3_VERLO</name>
<proteinExistence type="predicted"/>
<feature type="region of interest" description="Disordered" evidence="1">
    <location>
        <begin position="1"/>
        <end position="22"/>
    </location>
</feature>
<gene>
    <name evidence="2" type="ORF">BN1708_001341</name>
</gene>
<feature type="non-terminal residue" evidence="2">
    <location>
        <position position="66"/>
    </location>
</feature>
<keyword evidence="3" id="KW-1185">Reference proteome</keyword>
<evidence type="ECO:0000313" key="3">
    <source>
        <dbReference type="Proteomes" id="UP000044602"/>
    </source>
</evidence>
<organism evidence="2 3">
    <name type="scientific">Verticillium longisporum</name>
    <name type="common">Verticillium dahliae var. longisporum</name>
    <dbReference type="NCBI Taxonomy" id="100787"/>
    <lineage>
        <taxon>Eukaryota</taxon>
        <taxon>Fungi</taxon>
        <taxon>Dikarya</taxon>
        <taxon>Ascomycota</taxon>
        <taxon>Pezizomycotina</taxon>
        <taxon>Sordariomycetes</taxon>
        <taxon>Hypocreomycetidae</taxon>
        <taxon>Glomerellales</taxon>
        <taxon>Plectosphaerellaceae</taxon>
        <taxon>Verticillium</taxon>
    </lineage>
</organism>